<evidence type="ECO:0000313" key="2">
    <source>
        <dbReference type="Proteomes" id="UP000451233"/>
    </source>
</evidence>
<dbReference type="Pfam" id="PF14114">
    <property type="entry name" value="DUF4286"/>
    <property type="match status" value="1"/>
</dbReference>
<name>A0A7K1Y2V4_9SPHI</name>
<reference evidence="1 2" key="1">
    <citation type="submission" date="2019-11" db="EMBL/GenBank/DDBJ databases">
        <title>Pedobacter sp. HMF7056 Genome sequencing and assembly.</title>
        <authorList>
            <person name="Kang H."/>
            <person name="Kim H."/>
            <person name="Joh K."/>
        </authorList>
    </citation>
    <scope>NUCLEOTIDE SEQUENCE [LARGE SCALE GENOMIC DNA]</scope>
    <source>
        <strain evidence="1 2">HMF7056</strain>
    </source>
</reference>
<sequence>MFLFNTTIMVEEPAHEEWLSWARAYLVPETMDSGCFVSSRLLRVVDSPNEGVTYCLQYVADNRGKIDEFLTRHDPQIQRTHIANFPNRFVSFSTIMEYID</sequence>
<keyword evidence="2" id="KW-1185">Reference proteome</keyword>
<organism evidence="1 2">
    <name type="scientific">Hufsiella ginkgonis</name>
    <dbReference type="NCBI Taxonomy" id="2695274"/>
    <lineage>
        <taxon>Bacteria</taxon>
        <taxon>Pseudomonadati</taxon>
        <taxon>Bacteroidota</taxon>
        <taxon>Sphingobacteriia</taxon>
        <taxon>Sphingobacteriales</taxon>
        <taxon>Sphingobacteriaceae</taxon>
        <taxon>Hufsiella</taxon>
    </lineage>
</organism>
<dbReference type="Proteomes" id="UP000451233">
    <property type="component" value="Unassembled WGS sequence"/>
</dbReference>
<dbReference type="EMBL" id="WVHS01000005">
    <property type="protein sequence ID" value="MXV17614.1"/>
    <property type="molecule type" value="Genomic_DNA"/>
</dbReference>
<dbReference type="AlphaFoldDB" id="A0A7K1Y2V4"/>
<accession>A0A7K1Y2V4</accession>
<evidence type="ECO:0000313" key="1">
    <source>
        <dbReference type="EMBL" id="MXV17614.1"/>
    </source>
</evidence>
<dbReference type="RefSeq" id="WP_160908604.1">
    <property type="nucleotide sequence ID" value="NZ_WVHS01000005.1"/>
</dbReference>
<proteinExistence type="predicted"/>
<dbReference type="InterPro" id="IPR025563">
    <property type="entry name" value="DUF4286"/>
</dbReference>
<protein>
    <submittedName>
        <fullName evidence="1">DUF4286 family protein</fullName>
    </submittedName>
</protein>
<comment type="caution">
    <text evidence="1">The sequence shown here is derived from an EMBL/GenBank/DDBJ whole genome shotgun (WGS) entry which is preliminary data.</text>
</comment>
<gene>
    <name evidence="1" type="ORF">GS398_20100</name>
</gene>